<dbReference type="Gene3D" id="1.25.40.10">
    <property type="entry name" value="Tetratricopeptide repeat domain"/>
    <property type="match status" value="2"/>
</dbReference>
<feature type="domain" description="HTH cro/C1-type" evidence="3">
    <location>
        <begin position="21"/>
        <end position="76"/>
    </location>
</feature>
<reference evidence="4 5" key="1">
    <citation type="submission" date="2016-10" db="EMBL/GenBank/DDBJ databases">
        <authorList>
            <person name="de Groot N.N."/>
        </authorList>
    </citation>
    <scope>NUCLEOTIDE SEQUENCE [LARGE SCALE GENOMIC DNA]</scope>
    <source>
        <strain evidence="4 5">CGMCC 4.2023</strain>
    </source>
</reference>
<sequence>MPYWASLPDDLDPAHRQLITRLRALKDEHRLTYKDMGRLTHYSKASWERWLNGKRMVTRPALASLLAATGNDDELLRLHDIAAAPESAPDVAPPTGAAPDLPAVESSAAASSPRDAAGRDAAPSRVLAQLPRDVPDFTGREASVAGLCRLLEEGSADGPARPVVVSALTGTGGVGKTALALHVGHRVRGDYPDGQLYVNLRGTGDSPRDPAGVLVDFLRDLGEPDRSLPQDAAACAAGFRSVTAGRRLLIVLDDALDAAQVRPLLPGSGACGVLVTSRHRLPGLAGAVPLHLDVLPPSEARALFTSVVGAARVRAEPGAVEEVLGFCGGLPLAVRIAASRLASRPNWTVAALAARLADEHRRLDELQVEDTAVRASFRLSYASLPDADAPGGFTPARAFRLLGLVPGPDFGARTAAVLFDQPPRRTEDLLGVLVDANLLEEPSPGRYRFHDLLRVYAAELAAAAEGPEPSAALDRLLDWYVHTAAAASRRARPYVTKRTTYLDRPEVPGHPALAFDSYDQAMEWYEQERAGLVAAVSLAGRTGRHEVACQLPYALYGLLYLRNHTADWIATHQVAVTAAQGLGHGLIEAATWNNLSNAYHTLKRFDDALECYERALTIYQDGGDRLGEANTLANLGMLNGELGRYDEALDYNRRCRESYVELGDLQGQASAMINLAEALRLSGRLQEAARTAAASLVFVREHGFRGDEVYILVTSGEIHGALGRDEEALDDFRQAAERAHAVGERRLEAIASDQAARLLAAFGRKAEAAEAWRQALAIMRETGDPAAADVATRLRAVGG</sequence>
<dbReference type="OrthoDB" id="581105at2"/>
<keyword evidence="1" id="KW-0802">TPR repeat</keyword>
<dbReference type="GO" id="GO:0003677">
    <property type="term" value="F:DNA binding"/>
    <property type="evidence" value="ECO:0007669"/>
    <property type="project" value="InterPro"/>
</dbReference>
<dbReference type="SUPFAM" id="SSF52540">
    <property type="entry name" value="P-loop containing nucleoside triphosphate hydrolases"/>
    <property type="match status" value="1"/>
</dbReference>
<dbReference type="PROSITE" id="PS50005">
    <property type="entry name" value="TPR"/>
    <property type="match status" value="1"/>
</dbReference>
<dbReference type="InterPro" id="IPR010982">
    <property type="entry name" value="Lambda_DNA-bd_dom_sf"/>
</dbReference>
<dbReference type="Pfam" id="PF00931">
    <property type="entry name" value="NB-ARC"/>
    <property type="match status" value="1"/>
</dbReference>
<evidence type="ECO:0000313" key="4">
    <source>
        <dbReference type="EMBL" id="SEG57335.1"/>
    </source>
</evidence>
<dbReference type="Gene3D" id="3.40.50.300">
    <property type="entry name" value="P-loop containing nucleotide triphosphate hydrolases"/>
    <property type="match status" value="1"/>
</dbReference>
<dbReference type="Pfam" id="PF13424">
    <property type="entry name" value="TPR_12"/>
    <property type="match status" value="1"/>
</dbReference>
<dbReference type="EMBL" id="FNVU01000006">
    <property type="protein sequence ID" value="SEG57335.1"/>
    <property type="molecule type" value="Genomic_DNA"/>
</dbReference>
<dbReference type="InterPro" id="IPR019734">
    <property type="entry name" value="TPR_rpt"/>
</dbReference>
<dbReference type="GO" id="GO:0043531">
    <property type="term" value="F:ADP binding"/>
    <property type="evidence" value="ECO:0007669"/>
    <property type="project" value="InterPro"/>
</dbReference>
<evidence type="ECO:0000256" key="1">
    <source>
        <dbReference type="PROSITE-ProRule" id="PRU00339"/>
    </source>
</evidence>
<evidence type="ECO:0000259" key="3">
    <source>
        <dbReference type="SMART" id="SM00530"/>
    </source>
</evidence>
<dbReference type="Proteomes" id="UP000236754">
    <property type="component" value="Unassembled WGS sequence"/>
</dbReference>
<dbReference type="PANTHER" id="PTHR47691:SF3">
    <property type="entry name" value="HTH-TYPE TRANSCRIPTIONAL REGULATOR RV0890C-RELATED"/>
    <property type="match status" value="1"/>
</dbReference>
<dbReference type="InterPro" id="IPR001387">
    <property type="entry name" value="Cro/C1-type_HTH"/>
</dbReference>
<dbReference type="SMART" id="SM00028">
    <property type="entry name" value="TPR"/>
    <property type="match status" value="5"/>
</dbReference>
<dbReference type="RefSeq" id="WP_146088278.1">
    <property type="nucleotide sequence ID" value="NZ_FNVU01000006.1"/>
</dbReference>
<feature type="region of interest" description="Disordered" evidence="2">
    <location>
        <begin position="86"/>
        <end position="133"/>
    </location>
</feature>
<dbReference type="PRINTS" id="PR00364">
    <property type="entry name" value="DISEASERSIST"/>
</dbReference>
<organism evidence="4 5">
    <name type="scientific">Actinacidiphila yanglinensis</name>
    <dbReference type="NCBI Taxonomy" id="310779"/>
    <lineage>
        <taxon>Bacteria</taxon>
        <taxon>Bacillati</taxon>
        <taxon>Actinomycetota</taxon>
        <taxon>Actinomycetes</taxon>
        <taxon>Kitasatosporales</taxon>
        <taxon>Streptomycetaceae</taxon>
        <taxon>Actinacidiphila</taxon>
    </lineage>
</organism>
<dbReference type="CDD" id="cd00093">
    <property type="entry name" value="HTH_XRE"/>
    <property type="match status" value="1"/>
</dbReference>
<proteinExistence type="predicted"/>
<accession>A0A1H6BAE2</accession>
<gene>
    <name evidence="4" type="ORF">SAMN05216223_106332</name>
</gene>
<dbReference type="SUPFAM" id="SSF48452">
    <property type="entry name" value="TPR-like"/>
    <property type="match status" value="1"/>
</dbReference>
<dbReference type="InterPro" id="IPR011990">
    <property type="entry name" value="TPR-like_helical_dom_sf"/>
</dbReference>
<feature type="compositionally biased region" description="Low complexity" evidence="2">
    <location>
        <begin position="106"/>
        <end position="125"/>
    </location>
</feature>
<name>A0A1H6BAE2_9ACTN</name>
<evidence type="ECO:0000313" key="5">
    <source>
        <dbReference type="Proteomes" id="UP000236754"/>
    </source>
</evidence>
<protein>
    <submittedName>
        <fullName evidence="4">Helix-turn-helix domain-containing protein</fullName>
    </submittedName>
</protein>
<dbReference type="InterPro" id="IPR002182">
    <property type="entry name" value="NB-ARC"/>
</dbReference>
<dbReference type="AlphaFoldDB" id="A0A1H6BAE2"/>
<feature type="repeat" description="TPR" evidence="1">
    <location>
        <begin position="589"/>
        <end position="622"/>
    </location>
</feature>
<dbReference type="SUPFAM" id="SSF47413">
    <property type="entry name" value="lambda repressor-like DNA-binding domains"/>
    <property type="match status" value="1"/>
</dbReference>
<keyword evidence="5" id="KW-1185">Reference proteome</keyword>
<evidence type="ECO:0000256" key="2">
    <source>
        <dbReference type="SAM" id="MobiDB-lite"/>
    </source>
</evidence>
<dbReference type="SMART" id="SM00530">
    <property type="entry name" value="HTH_XRE"/>
    <property type="match status" value="1"/>
</dbReference>
<dbReference type="Pfam" id="PF13560">
    <property type="entry name" value="HTH_31"/>
    <property type="match status" value="1"/>
</dbReference>
<dbReference type="PANTHER" id="PTHR47691">
    <property type="entry name" value="REGULATOR-RELATED"/>
    <property type="match status" value="1"/>
</dbReference>
<dbReference type="InterPro" id="IPR027417">
    <property type="entry name" value="P-loop_NTPase"/>
</dbReference>